<dbReference type="EnsemblFungi" id="PTTG_05643-t43_1">
    <property type="protein sequence ID" value="PTTG_05643-t43_1-p1"/>
    <property type="gene ID" value="PTTG_05643"/>
</dbReference>
<dbReference type="EMBL" id="ADAS02000563">
    <property type="protein sequence ID" value="OAV87147.1"/>
    <property type="molecule type" value="Genomic_DNA"/>
</dbReference>
<evidence type="ECO:0000256" key="1">
    <source>
        <dbReference type="SAM" id="MobiDB-lite"/>
    </source>
</evidence>
<reference evidence="3" key="4">
    <citation type="submission" date="2025-05" db="UniProtKB">
        <authorList>
            <consortium name="EnsemblFungi"/>
        </authorList>
    </citation>
    <scope>IDENTIFICATION</scope>
    <source>
        <strain evidence="3">isolate 1-1 / race 1 (BBBD)</strain>
    </source>
</reference>
<evidence type="ECO:0000313" key="3">
    <source>
        <dbReference type="EnsemblFungi" id="PTTG_05643-t43_1-p1"/>
    </source>
</evidence>
<keyword evidence="4" id="KW-1185">Reference proteome</keyword>
<reference evidence="3 4" key="3">
    <citation type="journal article" date="2017" name="G3 (Bethesda)">
        <title>Comparative analysis highlights variable genome content of wheat rusts and divergence of the mating loci.</title>
        <authorList>
            <person name="Cuomo C.A."/>
            <person name="Bakkeren G."/>
            <person name="Khalil H.B."/>
            <person name="Panwar V."/>
            <person name="Joly D."/>
            <person name="Linning R."/>
            <person name="Sakthikumar S."/>
            <person name="Song X."/>
            <person name="Adiconis X."/>
            <person name="Fan L."/>
            <person name="Goldberg J.M."/>
            <person name="Levin J.Z."/>
            <person name="Young S."/>
            <person name="Zeng Q."/>
            <person name="Anikster Y."/>
            <person name="Bruce M."/>
            <person name="Wang M."/>
            <person name="Yin C."/>
            <person name="McCallum B."/>
            <person name="Szabo L.J."/>
            <person name="Hulbert S."/>
            <person name="Chen X."/>
            <person name="Fellers J.P."/>
        </authorList>
    </citation>
    <scope>NUCLEOTIDE SEQUENCE</scope>
    <source>
        <strain evidence="4">Isolate 1-1 / race 1 (BBBD)</strain>
        <strain evidence="3">isolate 1-1 / race 1 (BBBD)</strain>
    </source>
</reference>
<dbReference type="STRING" id="630390.A0A180G3B9"/>
<feature type="compositionally biased region" description="Polar residues" evidence="1">
    <location>
        <begin position="156"/>
        <end position="170"/>
    </location>
</feature>
<feature type="compositionally biased region" description="Basic and acidic residues" evidence="1">
    <location>
        <begin position="181"/>
        <end position="191"/>
    </location>
</feature>
<proteinExistence type="predicted"/>
<sequence length="191" mass="20238">MFSARSGKAHRLICVPLSSSQHVATHKLSFCNHAVDLHTQEIPRINLALKNSQASDIPPGSETQLGQFPCADSSGLEGLSELCKDPETGHSANGDDVTSRDGNNDPKSGNLAYKGTIRSGPRALQPNMSPRTLRSIPTGPANSFPPGHPENRSKHSSSSADTTNTHTAQNGYPARNGPGQDHARSRNEAGD</sequence>
<evidence type="ECO:0000313" key="4">
    <source>
        <dbReference type="Proteomes" id="UP000005240"/>
    </source>
</evidence>
<evidence type="ECO:0000313" key="2">
    <source>
        <dbReference type="EMBL" id="OAV87147.1"/>
    </source>
</evidence>
<dbReference type="OrthoDB" id="2517228at2759"/>
<organism evidence="2">
    <name type="scientific">Puccinia triticina (isolate 1-1 / race 1 (BBBD))</name>
    <name type="common">Brown leaf rust fungus</name>
    <dbReference type="NCBI Taxonomy" id="630390"/>
    <lineage>
        <taxon>Eukaryota</taxon>
        <taxon>Fungi</taxon>
        <taxon>Dikarya</taxon>
        <taxon>Basidiomycota</taxon>
        <taxon>Pucciniomycotina</taxon>
        <taxon>Pucciniomycetes</taxon>
        <taxon>Pucciniales</taxon>
        <taxon>Pucciniaceae</taxon>
        <taxon>Puccinia</taxon>
    </lineage>
</organism>
<protein>
    <submittedName>
        <fullName evidence="2 3">Uncharacterized protein</fullName>
    </submittedName>
</protein>
<reference evidence="2" key="1">
    <citation type="submission" date="2009-11" db="EMBL/GenBank/DDBJ databases">
        <authorList>
            <consortium name="The Broad Institute Genome Sequencing Platform"/>
            <person name="Ward D."/>
            <person name="Feldgarden M."/>
            <person name="Earl A."/>
            <person name="Young S.K."/>
            <person name="Zeng Q."/>
            <person name="Koehrsen M."/>
            <person name="Alvarado L."/>
            <person name="Berlin A."/>
            <person name="Bochicchio J."/>
            <person name="Borenstein D."/>
            <person name="Chapman S.B."/>
            <person name="Chen Z."/>
            <person name="Engels R."/>
            <person name="Freedman E."/>
            <person name="Gellesch M."/>
            <person name="Goldberg J."/>
            <person name="Griggs A."/>
            <person name="Gujja S."/>
            <person name="Heilman E."/>
            <person name="Heiman D."/>
            <person name="Hepburn T."/>
            <person name="Howarth C."/>
            <person name="Jen D."/>
            <person name="Larson L."/>
            <person name="Lewis B."/>
            <person name="Mehta T."/>
            <person name="Park D."/>
            <person name="Pearson M."/>
            <person name="Roberts A."/>
            <person name="Saif S."/>
            <person name="Shea T."/>
            <person name="Shenoy N."/>
            <person name="Sisk P."/>
            <person name="Stolte C."/>
            <person name="Sykes S."/>
            <person name="Thomson T."/>
            <person name="Walk T."/>
            <person name="White J."/>
            <person name="Yandava C."/>
            <person name="Izard J."/>
            <person name="Baranova O.V."/>
            <person name="Blanton J.M."/>
            <person name="Tanner A.C."/>
            <person name="Dewhirst F.E."/>
            <person name="Haas B."/>
            <person name="Nusbaum C."/>
            <person name="Birren B."/>
        </authorList>
    </citation>
    <scope>NUCLEOTIDE SEQUENCE [LARGE SCALE GENOMIC DNA]</scope>
    <source>
        <strain evidence="2">1-1 BBBD Race 1</strain>
    </source>
</reference>
<reference evidence="2" key="2">
    <citation type="submission" date="2016-05" db="EMBL/GenBank/DDBJ databases">
        <title>Comparative analysis highlights variable genome content of wheat rusts and divergence of the mating loci.</title>
        <authorList>
            <person name="Cuomo C.A."/>
            <person name="Bakkeren G."/>
            <person name="Szabo L."/>
            <person name="Khalil H."/>
            <person name="Joly D."/>
            <person name="Goldberg J."/>
            <person name="Young S."/>
            <person name="Zeng Q."/>
            <person name="Fellers J."/>
        </authorList>
    </citation>
    <scope>NUCLEOTIDE SEQUENCE [LARGE SCALE GENOMIC DNA]</scope>
    <source>
        <strain evidence="2">1-1 BBBD Race 1</strain>
    </source>
</reference>
<accession>A0A180G3B9</accession>
<dbReference type="Proteomes" id="UP000005240">
    <property type="component" value="Unassembled WGS sequence"/>
</dbReference>
<feature type="region of interest" description="Disordered" evidence="1">
    <location>
        <begin position="77"/>
        <end position="191"/>
    </location>
</feature>
<dbReference type="VEuPathDB" id="FungiDB:PTTG_05643"/>
<dbReference type="AlphaFoldDB" id="A0A180G3B9"/>
<name>A0A180G3B9_PUCT1</name>
<gene>
    <name evidence="2" type="ORF">PTTG_05643</name>
</gene>